<name>A0ABR1ED64_NECAM</name>
<evidence type="ECO:0000313" key="2">
    <source>
        <dbReference type="EMBL" id="KAK6760642.1"/>
    </source>
</evidence>
<evidence type="ECO:0000256" key="1">
    <source>
        <dbReference type="SAM" id="MobiDB-lite"/>
    </source>
</evidence>
<keyword evidence="3" id="KW-1185">Reference proteome</keyword>
<comment type="caution">
    <text evidence="2">The sequence shown here is derived from an EMBL/GenBank/DDBJ whole genome shotgun (WGS) entry which is preliminary data.</text>
</comment>
<protein>
    <submittedName>
        <fullName evidence="2">Uncharacterized protein</fullName>
    </submittedName>
</protein>
<evidence type="ECO:0000313" key="3">
    <source>
        <dbReference type="Proteomes" id="UP001303046"/>
    </source>
</evidence>
<dbReference type="EMBL" id="JAVFWL010000006">
    <property type="protein sequence ID" value="KAK6760642.1"/>
    <property type="molecule type" value="Genomic_DNA"/>
</dbReference>
<organism evidence="2 3">
    <name type="scientific">Necator americanus</name>
    <name type="common">Human hookworm</name>
    <dbReference type="NCBI Taxonomy" id="51031"/>
    <lineage>
        <taxon>Eukaryota</taxon>
        <taxon>Metazoa</taxon>
        <taxon>Ecdysozoa</taxon>
        <taxon>Nematoda</taxon>
        <taxon>Chromadorea</taxon>
        <taxon>Rhabditida</taxon>
        <taxon>Rhabditina</taxon>
        <taxon>Rhabditomorpha</taxon>
        <taxon>Strongyloidea</taxon>
        <taxon>Ancylostomatidae</taxon>
        <taxon>Bunostominae</taxon>
        <taxon>Necator</taxon>
    </lineage>
</organism>
<sequence>MATSLKTRKRVPNRHSNSLTQLLTKHEELGNNVNLQDREACSAALKHVQNAIVENKTLQTTFEGVLHAFTDKVDKMPEPFTNDEEDKVSEYTTNVEEHIASTTNLLLEEEIARATLASHSLTSPIYNVCHPSLESQPEPPRIPIPEFNDKS</sequence>
<accession>A0ABR1ED64</accession>
<reference evidence="2 3" key="1">
    <citation type="submission" date="2023-08" db="EMBL/GenBank/DDBJ databases">
        <title>A Necator americanus chromosomal reference genome.</title>
        <authorList>
            <person name="Ilik V."/>
            <person name="Petrzelkova K.J."/>
            <person name="Pardy F."/>
            <person name="Fuh T."/>
            <person name="Niatou-Singa F.S."/>
            <person name="Gouil Q."/>
            <person name="Baker L."/>
            <person name="Ritchie M.E."/>
            <person name="Jex A.R."/>
            <person name="Gazzola D."/>
            <person name="Li H."/>
            <person name="Toshio Fujiwara R."/>
            <person name="Zhan B."/>
            <person name="Aroian R.V."/>
            <person name="Pafco B."/>
            <person name="Schwarz E.M."/>
        </authorList>
    </citation>
    <scope>NUCLEOTIDE SEQUENCE [LARGE SCALE GENOMIC DNA]</scope>
    <source>
        <strain evidence="2 3">Aroian</strain>
        <tissue evidence="2">Whole animal</tissue>
    </source>
</reference>
<proteinExistence type="predicted"/>
<dbReference type="Proteomes" id="UP001303046">
    <property type="component" value="Unassembled WGS sequence"/>
</dbReference>
<feature type="region of interest" description="Disordered" evidence="1">
    <location>
        <begin position="132"/>
        <end position="151"/>
    </location>
</feature>
<gene>
    <name evidence="2" type="primary">Necator_chrX.g22081</name>
    <name evidence="2" type="ORF">RB195_021920</name>
</gene>